<evidence type="ECO:0000313" key="3">
    <source>
        <dbReference type="Proteomes" id="UP000664132"/>
    </source>
</evidence>
<accession>A0A8H7WE41</accession>
<sequence length="151" mass="16734">MGRKTSNHNFNYKHEHDLDFVLPLHAKAGHLARNTTELSTTLILPLETRLGRSVYEHFFLKRVYIPGDKEYWDHGLDMRERLDLSGTDLRGNAPPPPPAGGNNSTNDDSGDDGSGSDETGNDDQANHDAASRNPKSFDPVSLMAFLRMAST</sequence>
<evidence type="ECO:0000313" key="2">
    <source>
        <dbReference type="EMBL" id="KAG4423115.1"/>
    </source>
</evidence>
<comment type="caution">
    <text evidence="2">The sequence shown here is derived from an EMBL/GenBank/DDBJ whole genome shotgun (WGS) entry which is preliminary data.</text>
</comment>
<gene>
    <name evidence="2" type="ORF">IFR04_003752</name>
</gene>
<evidence type="ECO:0000256" key="1">
    <source>
        <dbReference type="SAM" id="MobiDB-lite"/>
    </source>
</evidence>
<keyword evidence="3" id="KW-1185">Reference proteome</keyword>
<feature type="region of interest" description="Disordered" evidence="1">
    <location>
        <begin position="83"/>
        <end position="136"/>
    </location>
</feature>
<reference evidence="2" key="1">
    <citation type="submission" date="2021-02" db="EMBL/GenBank/DDBJ databases">
        <title>Genome sequence Cadophora malorum strain M34.</title>
        <authorList>
            <person name="Stefanovic E."/>
            <person name="Vu D."/>
            <person name="Scully C."/>
            <person name="Dijksterhuis J."/>
            <person name="Roader J."/>
            <person name="Houbraken J."/>
        </authorList>
    </citation>
    <scope>NUCLEOTIDE SEQUENCE</scope>
    <source>
        <strain evidence="2">M34</strain>
    </source>
</reference>
<protein>
    <submittedName>
        <fullName evidence="2">Uncharacterized protein</fullName>
    </submittedName>
</protein>
<dbReference type="EMBL" id="JAFJYH010000039">
    <property type="protein sequence ID" value="KAG4423115.1"/>
    <property type="molecule type" value="Genomic_DNA"/>
</dbReference>
<feature type="compositionally biased region" description="Acidic residues" evidence="1">
    <location>
        <begin position="108"/>
        <end position="121"/>
    </location>
</feature>
<proteinExistence type="predicted"/>
<dbReference type="Proteomes" id="UP000664132">
    <property type="component" value="Unassembled WGS sequence"/>
</dbReference>
<name>A0A8H7WE41_9HELO</name>
<dbReference type="AlphaFoldDB" id="A0A8H7WE41"/>
<organism evidence="2 3">
    <name type="scientific">Cadophora malorum</name>
    <dbReference type="NCBI Taxonomy" id="108018"/>
    <lineage>
        <taxon>Eukaryota</taxon>
        <taxon>Fungi</taxon>
        <taxon>Dikarya</taxon>
        <taxon>Ascomycota</taxon>
        <taxon>Pezizomycotina</taxon>
        <taxon>Leotiomycetes</taxon>
        <taxon>Helotiales</taxon>
        <taxon>Ploettnerulaceae</taxon>
        <taxon>Cadophora</taxon>
    </lineage>
</organism>